<dbReference type="Gene3D" id="3.40.1170.60">
    <property type="match status" value="1"/>
</dbReference>
<dbReference type="GO" id="GO:0006281">
    <property type="term" value="P:DNA repair"/>
    <property type="evidence" value="ECO:0007669"/>
    <property type="project" value="InterPro"/>
</dbReference>
<dbReference type="InterPro" id="IPR022880">
    <property type="entry name" value="DNApol_IV"/>
</dbReference>
<keyword evidence="2" id="KW-0515">Mutator protein</keyword>
<dbReference type="PANTHER" id="PTHR11076">
    <property type="entry name" value="DNA REPAIR POLYMERASE UMUC / TRANSFERASE FAMILY MEMBER"/>
    <property type="match status" value="1"/>
</dbReference>
<dbReference type="InterPro" id="IPR050116">
    <property type="entry name" value="DNA_polymerase-Y"/>
</dbReference>
<evidence type="ECO:0000313" key="7">
    <source>
        <dbReference type="Proteomes" id="UP000461010"/>
    </source>
</evidence>
<dbReference type="Proteomes" id="UP000472839">
    <property type="component" value="Unassembled WGS sequence"/>
</dbReference>
<dbReference type="RefSeq" id="WP_152192006.1">
    <property type="nucleotide sequence ID" value="NZ_WFKI01000057.1"/>
</dbReference>
<dbReference type="GO" id="GO:0003887">
    <property type="term" value="F:DNA-directed DNA polymerase activity"/>
    <property type="evidence" value="ECO:0007669"/>
    <property type="project" value="UniProtKB-KW"/>
</dbReference>
<dbReference type="Gene3D" id="1.10.150.20">
    <property type="entry name" value="5' to 3' exonuclease, C-terminal subdomain"/>
    <property type="match status" value="1"/>
</dbReference>
<keyword evidence="7" id="KW-1185">Reference proteome</keyword>
<accession>A0A6L4WQD9</accession>
<dbReference type="InterPro" id="IPR036775">
    <property type="entry name" value="DNA_pol_Y-fam_lit_finger_sf"/>
</dbReference>
<protein>
    <submittedName>
        <fullName evidence="5">DNA polymerase IV</fullName>
    </submittedName>
</protein>
<gene>
    <name evidence="6" type="ORF">GBG18_13845</name>
    <name evidence="5" type="ORF">GBG19_14720</name>
</gene>
<dbReference type="Proteomes" id="UP000461010">
    <property type="component" value="Unassembled WGS sequence"/>
</dbReference>
<dbReference type="AlphaFoldDB" id="A0A6L4WQD9"/>
<dbReference type="InterPro" id="IPR017961">
    <property type="entry name" value="DNA_pol_Y-fam_little_finger"/>
</dbReference>
<dbReference type="Pfam" id="PF00817">
    <property type="entry name" value="IMS"/>
    <property type="match status" value="1"/>
</dbReference>
<name>A0A6L4WQD9_9BACT</name>
<keyword evidence="3" id="KW-0548">Nucleotidyltransferase</keyword>
<comment type="caution">
    <text evidence="5">The sequence shown here is derived from an EMBL/GenBank/DDBJ whole genome shotgun (WGS) entry which is preliminary data.</text>
</comment>
<dbReference type="Pfam" id="PF11799">
    <property type="entry name" value="IMS_C"/>
    <property type="match status" value="1"/>
</dbReference>
<dbReference type="SUPFAM" id="SSF100879">
    <property type="entry name" value="Lesion bypass DNA polymerase (Y-family), little finger domain"/>
    <property type="match status" value="1"/>
</dbReference>
<dbReference type="Gene3D" id="3.30.70.270">
    <property type="match status" value="1"/>
</dbReference>
<dbReference type="InterPro" id="IPR043128">
    <property type="entry name" value="Rev_trsase/Diguanyl_cyclase"/>
</dbReference>
<proteinExistence type="inferred from homology"/>
<dbReference type="GO" id="GO:0042276">
    <property type="term" value="P:error-prone translesion synthesis"/>
    <property type="evidence" value="ECO:0007669"/>
    <property type="project" value="TreeGrafter"/>
</dbReference>
<keyword evidence="3" id="KW-0239">DNA-directed DNA polymerase</keyword>
<dbReference type="PANTHER" id="PTHR11076:SF33">
    <property type="entry name" value="DNA POLYMERASE KAPPA"/>
    <property type="match status" value="1"/>
</dbReference>
<dbReference type="InterPro" id="IPR001126">
    <property type="entry name" value="UmuC"/>
</dbReference>
<dbReference type="GO" id="GO:0009432">
    <property type="term" value="P:SOS response"/>
    <property type="evidence" value="ECO:0007669"/>
    <property type="project" value="TreeGrafter"/>
</dbReference>
<evidence type="ECO:0000313" key="6">
    <source>
        <dbReference type="EMBL" id="KAB7887626.1"/>
    </source>
</evidence>
<dbReference type="PROSITE" id="PS50173">
    <property type="entry name" value="UMUC"/>
    <property type="match status" value="1"/>
</dbReference>
<dbReference type="InterPro" id="IPR043502">
    <property type="entry name" value="DNA/RNA_pol_sf"/>
</dbReference>
<feature type="domain" description="UmuC" evidence="4">
    <location>
        <begin position="2"/>
        <end position="225"/>
    </location>
</feature>
<evidence type="ECO:0000313" key="5">
    <source>
        <dbReference type="EMBL" id="KAB7885150.1"/>
    </source>
</evidence>
<evidence type="ECO:0000256" key="3">
    <source>
        <dbReference type="ARBA" id="ARBA00022932"/>
    </source>
</evidence>
<dbReference type="EMBL" id="WFKK01000064">
    <property type="protein sequence ID" value="KAB7885150.1"/>
    <property type="molecule type" value="Genomic_DNA"/>
</dbReference>
<dbReference type="GO" id="GO:0005829">
    <property type="term" value="C:cytosol"/>
    <property type="evidence" value="ECO:0007669"/>
    <property type="project" value="TreeGrafter"/>
</dbReference>
<dbReference type="EMBL" id="WFKJ01000060">
    <property type="protein sequence ID" value="KAB7887626.1"/>
    <property type="molecule type" value="Genomic_DNA"/>
</dbReference>
<organism evidence="5 8">
    <name type="scientific">Poseidonibacter ostreae</name>
    <dbReference type="NCBI Taxonomy" id="2654171"/>
    <lineage>
        <taxon>Bacteria</taxon>
        <taxon>Pseudomonadati</taxon>
        <taxon>Campylobacterota</taxon>
        <taxon>Epsilonproteobacteria</taxon>
        <taxon>Campylobacterales</taxon>
        <taxon>Arcobacteraceae</taxon>
        <taxon>Poseidonibacter</taxon>
    </lineage>
</organism>
<evidence type="ECO:0000256" key="2">
    <source>
        <dbReference type="ARBA" id="ARBA00022457"/>
    </source>
</evidence>
<sequence>MFIHLDLDCFFVSAHRTIDDSLLHIPVAVGGRSNLNIFSTKKEIRKISSNEGAFVSSILTNEGQKTFKEYFVDEKGKIRGIITTSSYEARSYGVKTAMSVNEALTLCPHLKMLPPNYPLYHDLSQKLKELLVKEIPLVEQFSIDEFFGDLSGYIEEDEVIEFAYNIKNKIQKELGLPISIGIANTKYLSKLITEYAKPDGVKYVSKDNIGNFIRNIPIAQFPGIGKGFQERLKGYGIKTLGDIKNKRELFYSWKKPGIDLYNRVCGIRDNKLTTFREKKSIGIGRTFDCIYDRNELRRRVAILSRYLCFLVKKSKVNPLTYAIKIKYESKLKSKNYINVNTIFNELDFKNHMTSLFSNNDTHPSHGVVQLSITVSNFARANEFTYNLFEYEEDSKKSALTNQMQKLRDKYGIDIIKTAFEIKDEKSDKKT</sequence>
<dbReference type="GO" id="GO:0003684">
    <property type="term" value="F:damaged DNA binding"/>
    <property type="evidence" value="ECO:0007669"/>
    <property type="project" value="InterPro"/>
</dbReference>
<evidence type="ECO:0000256" key="1">
    <source>
        <dbReference type="ARBA" id="ARBA00010945"/>
    </source>
</evidence>
<dbReference type="CDD" id="cd03586">
    <property type="entry name" value="PolY_Pol_IV_kappa"/>
    <property type="match status" value="1"/>
</dbReference>
<dbReference type="SUPFAM" id="SSF56672">
    <property type="entry name" value="DNA/RNA polymerases"/>
    <property type="match status" value="1"/>
</dbReference>
<comment type="similarity">
    <text evidence="1">Belongs to the DNA polymerase type-Y family.</text>
</comment>
<reference evidence="7 8" key="1">
    <citation type="submission" date="2019-10" db="EMBL/GenBank/DDBJ databases">
        <title>Poseidonibacter ostreae sp. nov., isolated from the gut of the Ostrea denselamellosa.</title>
        <authorList>
            <person name="Choi A."/>
        </authorList>
    </citation>
    <scope>NUCLEOTIDE SEQUENCE [LARGE SCALE GENOMIC DNA]</scope>
    <source>
        <strain evidence="5 8">SJOD-M-33</strain>
        <strain evidence="6 7">SJOD-M-5</strain>
    </source>
</reference>
<evidence type="ECO:0000259" key="4">
    <source>
        <dbReference type="PROSITE" id="PS50173"/>
    </source>
</evidence>
<evidence type="ECO:0000313" key="8">
    <source>
        <dbReference type="Proteomes" id="UP000472839"/>
    </source>
</evidence>
<keyword evidence="3" id="KW-0808">Transferase</keyword>